<dbReference type="SUPFAM" id="SSF49899">
    <property type="entry name" value="Concanavalin A-like lectins/glucanases"/>
    <property type="match status" value="2"/>
</dbReference>
<dbReference type="SUPFAM" id="SSF48173">
    <property type="entry name" value="Cryptochrome/photolyase FAD-binding domain"/>
    <property type="match status" value="1"/>
</dbReference>
<feature type="domain" description="Cryptochrome/DNA photolyase FAD-binding" evidence="5">
    <location>
        <begin position="2"/>
        <end position="64"/>
    </location>
</feature>
<dbReference type="Pfam" id="PF03441">
    <property type="entry name" value="FAD_binding_7"/>
    <property type="match status" value="1"/>
</dbReference>
<gene>
    <name evidence="6" type="ORF">TeGR_g3981</name>
</gene>
<name>A0ABQ6NBN8_9STRA</name>
<dbReference type="InterPro" id="IPR036134">
    <property type="entry name" value="Crypto/Photolyase_FAD-like_sf"/>
</dbReference>
<evidence type="ECO:0000313" key="7">
    <source>
        <dbReference type="Proteomes" id="UP001165060"/>
    </source>
</evidence>
<evidence type="ECO:0000313" key="6">
    <source>
        <dbReference type="EMBL" id="GMI54141.1"/>
    </source>
</evidence>
<comment type="similarity">
    <text evidence="2">Belongs to the DNA photolyase class-1 family.</text>
</comment>
<proteinExistence type="inferred from homology"/>
<keyword evidence="3" id="KW-0285">Flavoprotein</keyword>
<evidence type="ECO:0000256" key="2">
    <source>
        <dbReference type="ARBA" id="ARBA00005862"/>
    </source>
</evidence>
<dbReference type="PANTHER" id="PTHR11455">
    <property type="entry name" value="CRYPTOCHROME"/>
    <property type="match status" value="1"/>
</dbReference>
<dbReference type="InterPro" id="IPR013320">
    <property type="entry name" value="ConA-like_dom_sf"/>
</dbReference>
<dbReference type="InterPro" id="IPR005101">
    <property type="entry name" value="Cryptochr/Photolyase_FAD-bd"/>
</dbReference>
<dbReference type="Gene3D" id="1.10.579.10">
    <property type="entry name" value="DNA Cyclobutane Dipyrimidine Photolyase, subunit A, domain 3"/>
    <property type="match status" value="1"/>
</dbReference>
<dbReference type="EMBL" id="BRYB01006646">
    <property type="protein sequence ID" value="GMI54141.1"/>
    <property type="molecule type" value="Genomic_DNA"/>
</dbReference>
<dbReference type="PANTHER" id="PTHR11455:SF22">
    <property type="entry name" value="CRYPTOCHROME DASH"/>
    <property type="match status" value="1"/>
</dbReference>
<accession>A0ABQ6NBN8</accession>
<keyword evidence="4" id="KW-0274">FAD</keyword>
<evidence type="ECO:0000256" key="1">
    <source>
        <dbReference type="ARBA" id="ARBA00001974"/>
    </source>
</evidence>
<dbReference type="Pfam" id="PF13385">
    <property type="entry name" value="Laminin_G_3"/>
    <property type="match status" value="1"/>
</dbReference>
<comment type="cofactor">
    <cofactor evidence="1">
        <name>FAD</name>
        <dbReference type="ChEBI" id="CHEBI:57692"/>
    </cofactor>
</comment>
<evidence type="ECO:0000259" key="5">
    <source>
        <dbReference type="Pfam" id="PF03441"/>
    </source>
</evidence>
<evidence type="ECO:0000256" key="4">
    <source>
        <dbReference type="ARBA" id="ARBA00022827"/>
    </source>
</evidence>
<dbReference type="InterPro" id="IPR002081">
    <property type="entry name" value="Cryptochrome/DNA_photolyase_1"/>
</dbReference>
<protein>
    <recommendedName>
        <fullName evidence="5">Cryptochrome/DNA photolyase FAD-binding domain-containing protein</fullName>
    </recommendedName>
</protein>
<dbReference type="Gene3D" id="2.60.120.200">
    <property type="match status" value="1"/>
</dbReference>
<evidence type="ECO:0000256" key="3">
    <source>
        <dbReference type="ARBA" id="ARBA00022630"/>
    </source>
</evidence>
<sequence length="427" mass="44947">NVASFLALDLNLDWRLGAGWFEEQLIDHDVHSNYVSWAMAAGVTGGRLNKFNVVKQARDYDADGLWDFRDCSDGQPVLDSIGETLRATPSAGATCSPSGVSLGGGGDMVALDALSWEAGSPVSVELRVRLTAFPLRGRVVEFGATTSTADDTGAGASLLVYGNPYWSGDEVGDEDASSSAIGVVASDPASREAHAAFTSAAHFEQHTWVHLVVARGADDLKVFKNGVQVGSYAQADGTPGAVATYVLGNRGAGDRGMEGTMAYVQYFKIWHGVKLTQSDVTALYAPLSAPHHSFDFRSCDGSTVSDASGGLTATLDGVACGEEGAVFDSAADFIQVTPAWEWGGPATIEVLVKMGDNPSSTYGRLFDFGEAGVDPSESGDNVFVFDDNGSGRIGVFLYVDGTLYVDGGTATIFGQDFHTSEWTHLLM</sequence>
<keyword evidence="7" id="KW-1185">Reference proteome</keyword>
<organism evidence="6 7">
    <name type="scientific">Tetraparma gracilis</name>
    <dbReference type="NCBI Taxonomy" id="2962635"/>
    <lineage>
        <taxon>Eukaryota</taxon>
        <taxon>Sar</taxon>
        <taxon>Stramenopiles</taxon>
        <taxon>Ochrophyta</taxon>
        <taxon>Bolidophyceae</taxon>
        <taxon>Parmales</taxon>
        <taxon>Triparmaceae</taxon>
        <taxon>Tetraparma</taxon>
    </lineage>
</organism>
<dbReference type="Proteomes" id="UP001165060">
    <property type="component" value="Unassembled WGS sequence"/>
</dbReference>
<comment type="caution">
    <text evidence="6">The sequence shown here is derived from an EMBL/GenBank/DDBJ whole genome shotgun (WGS) entry which is preliminary data.</text>
</comment>
<reference evidence="6 7" key="1">
    <citation type="journal article" date="2023" name="Commun. Biol.">
        <title>Genome analysis of Parmales, the sister group of diatoms, reveals the evolutionary specialization of diatoms from phago-mixotrophs to photoautotrophs.</title>
        <authorList>
            <person name="Ban H."/>
            <person name="Sato S."/>
            <person name="Yoshikawa S."/>
            <person name="Yamada K."/>
            <person name="Nakamura Y."/>
            <person name="Ichinomiya M."/>
            <person name="Sato N."/>
            <person name="Blanc-Mathieu R."/>
            <person name="Endo H."/>
            <person name="Kuwata A."/>
            <person name="Ogata H."/>
        </authorList>
    </citation>
    <scope>NUCLEOTIDE SEQUENCE [LARGE SCALE GENOMIC DNA]</scope>
</reference>
<feature type="non-terminal residue" evidence="6">
    <location>
        <position position="1"/>
    </location>
</feature>